<gene>
    <name evidence="2" type="ORF">ANCDUO_03166</name>
</gene>
<evidence type="ECO:0000313" key="2">
    <source>
        <dbReference type="EMBL" id="KIH66507.1"/>
    </source>
</evidence>
<dbReference type="EMBL" id="KN727091">
    <property type="protein sequence ID" value="KIH66507.1"/>
    <property type="molecule type" value="Genomic_DNA"/>
</dbReference>
<accession>A0A0C2DUL3</accession>
<keyword evidence="3" id="KW-1185">Reference proteome</keyword>
<dbReference type="InterPro" id="IPR008753">
    <property type="entry name" value="Peptidase_M13_N"/>
</dbReference>
<reference evidence="2 3" key="1">
    <citation type="submission" date="2013-12" db="EMBL/GenBank/DDBJ databases">
        <title>Draft genome of the parsitic nematode Ancylostoma duodenale.</title>
        <authorList>
            <person name="Mitreva M."/>
        </authorList>
    </citation>
    <scope>NUCLEOTIDE SEQUENCE [LARGE SCALE GENOMIC DNA]</scope>
    <source>
        <strain evidence="2 3">Zhejiang</strain>
    </source>
</reference>
<dbReference type="Pfam" id="PF05649">
    <property type="entry name" value="Peptidase_M13_N"/>
    <property type="match status" value="1"/>
</dbReference>
<dbReference type="AlphaFoldDB" id="A0A0C2DUL3"/>
<dbReference type="GO" id="GO:0006508">
    <property type="term" value="P:proteolysis"/>
    <property type="evidence" value="ECO:0007669"/>
    <property type="project" value="InterPro"/>
</dbReference>
<organism evidence="2 3">
    <name type="scientific">Ancylostoma duodenale</name>
    <dbReference type="NCBI Taxonomy" id="51022"/>
    <lineage>
        <taxon>Eukaryota</taxon>
        <taxon>Metazoa</taxon>
        <taxon>Ecdysozoa</taxon>
        <taxon>Nematoda</taxon>
        <taxon>Chromadorea</taxon>
        <taxon>Rhabditida</taxon>
        <taxon>Rhabditina</taxon>
        <taxon>Rhabditomorpha</taxon>
        <taxon>Strongyloidea</taxon>
        <taxon>Ancylostomatidae</taxon>
        <taxon>Ancylostomatinae</taxon>
        <taxon>Ancylostoma</taxon>
    </lineage>
</organism>
<proteinExistence type="predicted"/>
<dbReference type="Gene3D" id="1.10.1380.10">
    <property type="entry name" value="Neutral endopeptidase , domain2"/>
    <property type="match status" value="1"/>
</dbReference>
<evidence type="ECO:0000259" key="1">
    <source>
        <dbReference type="Pfam" id="PF05649"/>
    </source>
</evidence>
<sequence length="110" mass="12795">MIVGVDMEDDAGMIKYQVNDIIDLERRIANLSRSDSLRNHSAINNLMTYRDFRERYPEIRWSLFFNEELRANLGVLEDDMLVNVVDVGYFDGLSALVKSKPLRLAILTLW</sequence>
<feature type="domain" description="Peptidase M13 N-terminal" evidence="1">
    <location>
        <begin position="14"/>
        <end position="103"/>
    </location>
</feature>
<protein>
    <recommendedName>
        <fullName evidence="1">Peptidase M13 N-terminal domain-containing protein</fullName>
    </recommendedName>
</protein>
<name>A0A0C2DUL3_9BILA</name>
<dbReference type="OrthoDB" id="6475849at2759"/>
<dbReference type="Proteomes" id="UP000054047">
    <property type="component" value="Unassembled WGS sequence"/>
</dbReference>
<dbReference type="InterPro" id="IPR042089">
    <property type="entry name" value="Peptidase_M13_dom_2"/>
</dbReference>
<dbReference type="SUPFAM" id="SSF55486">
    <property type="entry name" value="Metalloproteases ('zincins'), catalytic domain"/>
    <property type="match status" value="1"/>
</dbReference>
<evidence type="ECO:0000313" key="3">
    <source>
        <dbReference type="Proteomes" id="UP000054047"/>
    </source>
</evidence>